<dbReference type="Proteomes" id="UP001311232">
    <property type="component" value="Unassembled WGS sequence"/>
</dbReference>
<evidence type="ECO:0000313" key="1">
    <source>
        <dbReference type="EMBL" id="KAK5605552.1"/>
    </source>
</evidence>
<protein>
    <submittedName>
        <fullName evidence="1">Uncharacterized protein</fullName>
    </submittedName>
</protein>
<gene>
    <name evidence="1" type="ORF">CRENBAI_010310</name>
</gene>
<organism evidence="1 2">
    <name type="scientific">Crenichthys baileyi</name>
    <name type="common">White River springfish</name>
    <dbReference type="NCBI Taxonomy" id="28760"/>
    <lineage>
        <taxon>Eukaryota</taxon>
        <taxon>Metazoa</taxon>
        <taxon>Chordata</taxon>
        <taxon>Craniata</taxon>
        <taxon>Vertebrata</taxon>
        <taxon>Euteleostomi</taxon>
        <taxon>Actinopterygii</taxon>
        <taxon>Neopterygii</taxon>
        <taxon>Teleostei</taxon>
        <taxon>Neoteleostei</taxon>
        <taxon>Acanthomorphata</taxon>
        <taxon>Ovalentaria</taxon>
        <taxon>Atherinomorphae</taxon>
        <taxon>Cyprinodontiformes</taxon>
        <taxon>Goodeidae</taxon>
        <taxon>Crenichthys</taxon>
    </lineage>
</organism>
<dbReference type="Gene3D" id="3.40.50.1000">
    <property type="entry name" value="HAD superfamily/HAD-like"/>
    <property type="match status" value="1"/>
</dbReference>
<reference evidence="1 2" key="1">
    <citation type="submission" date="2021-06" db="EMBL/GenBank/DDBJ databases">
        <authorList>
            <person name="Palmer J.M."/>
        </authorList>
    </citation>
    <scope>NUCLEOTIDE SEQUENCE [LARGE SCALE GENOMIC DNA]</scope>
    <source>
        <strain evidence="1 2">MEX-2019</strain>
        <tissue evidence="1">Muscle</tissue>
    </source>
</reference>
<evidence type="ECO:0000313" key="2">
    <source>
        <dbReference type="Proteomes" id="UP001311232"/>
    </source>
</evidence>
<proteinExistence type="predicted"/>
<keyword evidence="2" id="KW-1185">Reference proteome</keyword>
<dbReference type="AlphaFoldDB" id="A0AAV9RB35"/>
<name>A0AAV9RB35_9TELE</name>
<dbReference type="EMBL" id="JAHHUM010002215">
    <property type="protein sequence ID" value="KAK5605552.1"/>
    <property type="molecule type" value="Genomic_DNA"/>
</dbReference>
<comment type="caution">
    <text evidence="1">The sequence shown here is derived from an EMBL/GenBank/DDBJ whole genome shotgun (WGS) entry which is preliminary data.</text>
</comment>
<accession>A0AAV9RB35</accession>
<sequence length="72" mass="7926">MAGFLPQCRSILVCTGVYNPDSPLPGDQNVSDMVFHDCKHLKLELDLLEPSHVVEDVEAAVDLMLQLESSNT</sequence>
<dbReference type="InterPro" id="IPR023214">
    <property type="entry name" value="HAD_sf"/>
</dbReference>